<name>A0A821XWD3_9NEOP</name>
<reference evidence="2" key="1">
    <citation type="submission" date="2021-02" db="EMBL/GenBank/DDBJ databases">
        <authorList>
            <person name="Steward A R."/>
        </authorList>
    </citation>
    <scope>NUCLEOTIDE SEQUENCE</scope>
</reference>
<gene>
    <name evidence="2" type="ORF">PMACD_LOCUS15451</name>
</gene>
<evidence type="ECO:0000313" key="2">
    <source>
        <dbReference type="EMBL" id="CAF4948507.1"/>
    </source>
</evidence>
<feature type="compositionally biased region" description="Acidic residues" evidence="1">
    <location>
        <begin position="95"/>
        <end position="106"/>
    </location>
</feature>
<protein>
    <submittedName>
        <fullName evidence="2">Uncharacterized protein</fullName>
    </submittedName>
</protein>
<keyword evidence="3" id="KW-1185">Reference proteome</keyword>
<dbReference type="Proteomes" id="UP000663880">
    <property type="component" value="Unassembled WGS sequence"/>
</dbReference>
<evidence type="ECO:0000256" key="1">
    <source>
        <dbReference type="SAM" id="MobiDB-lite"/>
    </source>
</evidence>
<organism evidence="2 3">
    <name type="scientific">Pieris macdunnoughi</name>
    <dbReference type="NCBI Taxonomy" id="345717"/>
    <lineage>
        <taxon>Eukaryota</taxon>
        <taxon>Metazoa</taxon>
        <taxon>Ecdysozoa</taxon>
        <taxon>Arthropoda</taxon>
        <taxon>Hexapoda</taxon>
        <taxon>Insecta</taxon>
        <taxon>Pterygota</taxon>
        <taxon>Neoptera</taxon>
        <taxon>Endopterygota</taxon>
        <taxon>Lepidoptera</taxon>
        <taxon>Glossata</taxon>
        <taxon>Ditrysia</taxon>
        <taxon>Papilionoidea</taxon>
        <taxon>Pieridae</taxon>
        <taxon>Pierinae</taxon>
        <taxon>Pieris</taxon>
    </lineage>
</organism>
<comment type="caution">
    <text evidence="2">The sequence shown here is derived from an EMBL/GenBank/DDBJ whole genome shotgun (WGS) entry which is preliminary data.</text>
</comment>
<feature type="compositionally biased region" description="Polar residues" evidence="1">
    <location>
        <begin position="70"/>
        <end position="90"/>
    </location>
</feature>
<proteinExistence type="predicted"/>
<dbReference type="EMBL" id="CAJOBZ010000070">
    <property type="protein sequence ID" value="CAF4948507.1"/>
    <property type="molecule type" value="Genomic_DNA"/>
</dbReference>
<evidence type="ECO:0000313" key="3">
    <source>
        <dbReference type="Proteomes" id="UP000663880"/>
    </source>
</evidence>
<feature type="region of interest" description="Disordered" evidence="1">
    <location>
        <begin position="65"/>
        <end position="107"/>
    </location>
</feature>
<sequence>MRKIITTATSVSRTRVKDSVERLSTQPCLVDDPLDITENADDEARETNAFEDLLERVRKRDAYRGRYTRGTATSVELESSNVERSSTQPSRVDDPLDITENPDDEACATNAFEDLLERVRKRQYEA</sequence>
<accession>A0A821XWD3</accession>
<dbReference type="AlphaFoldDB" id="A0A821XWD3"/>